<dbReference type="Gene3D" id="3.30.300.30">
    <property type="match status" value="1"/>
</dbReference>
<evidence type="ECO:0000259" key="3">
    <source>
        <dbReference type="Pfam" id="PF13193"/>
    </source>
</evidence>
<feature type="domain" description="AMP-binding enzyme C-terminal" evidence="3">
    <location>
        <begin position="532"/>
        <end position="612"/>
    </location>
</feature>
<evidence type="ECO:0000259" key="2">
    <source>
        <dbReference type="Pfam" id="PF00501"/>
    </source>
</evidence>
<dbReference type="InterPro" id="IPR000873">
    <property type="entry name" value="AMP-dep_synth/lig_dom"/>
</dbReference>
<accession>A0AAD2K088</accession>
<evidence type="ECO:0000256" key="1">
    <source>
        <dbReference type="SAM" id="MobiDB-lite"/>
    </source>
</evidence>
<name>A0AAD2K088_9AGAR</name>
<dbReference type="InterPro" id="IPR025110">
    <property type="entry name" value="AMP-bd_C"/>
</dbReference>
<evidence type="ECO:0000313" key="4">
    <source>
        <dbReference type="EMBL" id="CAK5271750.1"/>
    </source>
</evidence>
<keyword evidence="5" id="KW-1185">Reference proteome</keyword>
<dbReference type="InterPro" id="IPR020845">
    <property type="entry name" value="AMP-binding_CS"/>
</dbReference>
<feature type="compositionally biased region" description="Polar residues" evidence="1">
    <location>
        <begin position="7"/>
        <end position="16"/>
    </location>
</feature>
<dbReference type="PANTHER" id="PTHR24096">
    <property type="entry name" value="LONG-CHAIN-FATTY-ACID--COA LIGASE"/>
    <property type="match status" value="1"/>
</dbReference>
<dbReference type="Gene3D" id="3.40.50.12780">
    <property type="entry name" value="N-terminal domain of ligase-like"/>
    <property type="match status" value="1"/>
</dbReference>
<comment type="caution">
    <text evidence="4">The sequence shown here is derived from an EMBL/GenBank/DDBJ whole genome shotgun (WGS) entry which is preliminary data.</text>
</comment>
<sequence>MPLSPRLSPQQENSWESSKEASKGSVPRLRAPVPARIYAWTVPRLPLIDGFNTTRISKVLISPLSASALSPPPLAMSLSTMTLYEFMLEREDAHLASPWFVDAQSGRAITGADIKARTDALARGLHAVLGLGTHTSAVHAHEACGIRDVAAIVSPNAVDFGTVVWAAHRLGCTVASCTGGSTVDELVHQFTLSDARTVFVHSDALDRVLEAAAKCGITPGHIVAFSDQSDWSLPDQYQEAGIHTLDGLVQCGLGLLSRPFDVVSSPVAFLCFSSGTTGLPKAVIVPHSSIIANVSQVKNSAVPTACSSPGDRSLGVIPFSHMFGLVTLVHLCPYIGVATVAFKSMPSFPVFLETVVRLRIAHLFLVPPLVSAFVKHPATANVDLRFFKSAMIAAAPLDAEMESAFQRVGGPGFVVTQGFGMTECGGLITALPLGADPLPGSVGRVLDATETKITDARGNEMSAGERGLLCVRGPQLCPGYLNNPAATSESFDAEGFLLTGDIAYRDPDGYIFVVDRKKYIIKNKGFQVSPAELEAHLLGMDVVLDAGVIGKPDARAGEVPVAFIVLSASGAAEDPRVVKETIKNSVKQAKSSYKWLHDVYIVEKIPRLASGKIIAPLLKQMLNDTLILAQPPPAKSRRTAWWPVLRRLWARNKLAPV</sequence>
<dbReference type="InterPro" id="IPR042099">
    <property type="entry name" value="ANL_N_sf"/>
</dbReference>
<organism evidence="4 5">
    <name type="scientific">Mycena citricolor</name>
    <dbReference type="NCBI Taxonomy" id="2018698"/>
    <lineage>
        <taxon>Eukaryota</taxon>
        <taxon>Fungi</taxon>
        <taxon>Dikarya</taxon>
        <taxon>Basidiomycota</taxon>
        <taxon>Agaricomycotina</taxon>
        <taxon>Agaricomycetes</taxon>
        <taxon>Agaricomycetidae</taxon>
        <taxon>Agaricales</taxon>
        <taxon>Marasmiineae</taxon>
        <taxon>Mycenaceae</taxon>
        <taxon>Mycena</taxon>
    </lineage>
</organism>
<dbReference type="AlphaFoldDB" id="A0AAD2K088"/>
<evidence type="ECO:0008006" key="6">
    <source>
        <dbReference type="Google" id="ProtNLM"/>
    </source>
</evidence>
<dbReference type="Pfam" id="PF13193">
    <property type="entry name" value="AMP-binding_C"/>
    <property type="match status" value="1"/>
</dbReference>
<dbReference type="PANTHER" id="PTHR24096:SF422">
    <property type="entry name" value="BCDNA.GH02901"/>
    <property type="match status" value="1"/>
</dbReference>
<proteinExistence type="predicted"/>
<dbReference type="GO" id="GO:0016405">
    <property type="term" value="F:CoA-ligase activity"/>
    <property type="evidence" value="ECO:0007669"/>
    <property type="project" value="TreeGrafter"/>
</dbReference>
<dbReference type="Pfam" id="PF00501">
    <property type="entry name" value="AMP-binding"/>
    <property type="match status" value="1"/>
</dbReference>
<dbReference type="Proteomes" id="UP001295794">
    <property type="component" value="Unassembled WGS sequence"/>
</dbReference>
<feature type="region of interest" description="Disordered" evidence="1">
    <location>
        <begin position="1"/>
        <end position="27"/>
    </location>
</feature>
<evidence type="ECO:0000313" key="5">
    <source>
        <dbReference type="Proteomes" id="UP001295794"/>
    </source>
</evidence>
<dbReference type="SUPFAM" id="SSF56801">
    <property type="entry name" value="Acetyl-CoA synthetase-like"/>
    <property type="match status" value="1"/>
</dbReference>
<dbReference type="InterPro" id="IPR045851">
    <property type="entry name" value="AMP-bd_C_sf"/>
</dbReference>
<reference evidence="4" key="1">
    <citation type="submission" date="2023-11" db="EMBL/GenBank/DDBJ databases">
        <authorList>
            <person name="De Vega J J."/>
            <person name="De Vega J J."/>
        </authorList>
    </citation>
    <scope>NUCLEOTIDE SEQUENCE</scope>
</reference>
<dbReference type="EMBL" id="CAVNYO010000174">
    <property type="protein sequence ID" value="CAK5271750.1"/>
    <property type="molecule type" value="Genomic_DNA"/>
</dbReference>
<gene>
    <name evidence="4" type="ORF">MYCIT1_LOCUS17031</name>
</gene>
<protein>
    <recommendedName>
        <fullName evidence="6">4-coumarate-CoA ligase</fullName>
    </recommendedName>
</protein>
<dbReference type="PROSITE" id="PS00455">
    <property type="entry name" value="AMP_BINDING"/>
    <property type="match status" value="1"/>
</dbReference>
<feature type="domain" description="AMP-dependent synthetase/ligase" evidence="2">
    <location>
        <begin position="100"/>
        <end position="481"/>
    </location>
</feature>